<accession>A0A143QKQ3</accession>
<name>A0A143QKQ3_RHOFA</name>
<dbReference type="OrthoDB" id="9795736at2"/>
<dbReference type="EMBL" id="CP015220">
    <property type="protein sequence ID" value="AMY23524.1"/>
    <property type="molecule type" value="Genomic_DNA"/>
</dbReference>
<keyword evidence="1" id="KW-0812">Transmembrane</keyword>
<dbReference type="KEGG" id="rhs:A3Q41_02222"/>
<dbReference type="InterPro" id="IPR010406">
    <property type="entry name" value="DUF1003"/>
</dbReference>
<keyword evidence="1" id="KW-0472">Membrane</keyword>
<feature type="transmembrane region" description="Helical" evidence="1">
    <location>
        <begin position="31"/>
        <end position="49"/>
    </location>
</feature>
<dbReference type="Proteomes" id="UP000076038">
    <property type="component" value="Chromosome"/>
</dbReference>
<reference evidence="3" key="2">
    <citation type="submission" date="2016-04" db="EMBL/GenBank/DDBJ databases">
        <title>Complete Genome and Plasmid Sequences for Rhodococcus fascians D188 and Draft Sequences for Rhodococcus spp. Isolates PBTS 1 and PBTS 2.</title>
        <authorList>
            <person name="Stamer R."/>
            <person name="Vereecke D."/>
            <person name="Zhang Y."/>
            <person name="Schilkey F."/>
            <person name="Devitt N."/>
            <person name="Randall J."/>
        </authorList>
    </citation>
    <scope>NUCLEOTIDE SEQUENCE [LARGE SCALE GENOMIC DNA]</scope>
    <source>
        <strain evidence="3">PBTS2</strain>
    </source>
</reference>
<keyword evidence="3" id="KW-1185">Reference proteome</keyword>
<proteinExistence type="predicted"/>
<dbReference type="Pfam" id="PF06210">
    <property type="entry name" value="DUF1003"/>
    <property type="match status" value="1"/>
</dbReference>
<feature type="transmembrane region" description="Helical" evidence="1">
    <location>
        <begin position="61"/>
        <end position="80"/>
    </location>
</feature>
<keyword evidence="1" id="KW-1133">Transmembrane helix</keyword>
<protein>
    <recommendedName>
        <fullName evidence="4">DUF1003 domain-containing protein</fullName>
    </recommendedName>
</protein>
<sequence length="150" mass="16280">MNLWRRHPGVRTGDALTTGERAADYVRNGMGSWPFVFLFLGVMALWAAYNQNDGFDPYPFILLNLFLSMIAGLQGAILLISAKRADSVSSEVAVHTLSNTALLQDMIEANTVMTESVAQLAAEIHEHVCPSARRVGAGTFTKVTSPVSQP</sequence>
<gene>
    <name evidence="2" type="ORF">A3Q41_02222</name>
</gene>
<evidence type="ECO:0000313" key="2">
    <source>
        <dbReference type="EMBL" id="AMY23524.1"/>
    </source>
</evidence>
<dbReference type="RefSeq" id="WP_048317566.1">
    <property type="nucleotide sequence ID" value="NZ_CP015220.1"/>
</dbReference>
<dbReference type="AlphaFoldDB" id="A0A143QKQ3"/>
<evidence type="ECO:0000256" key="1">
    <source>
        <dbReference type="SAM" id="Phobius"/>
    </source>
</evidence>
<organism evidence="2 3">
    <name type="scientific">Rhodococcoides fascians</name>
    <name type="common">Rhodococcus fascians</name>
    <dbReference type="NCBI Taxonomy" id="1828"/>
    <lineage>
        <taxon>Bacteria</taxon>
        <taxon>Bacillati</taxon>
        <taxon>Actinomycetota</taxon>
        <taxon>Actinomycetes</taxon>
        <taxon>Mycobacteriales</taxon>
        <taxon>Nocardiaceae</taxon>
        <taxon>Rhodococcoides</taxon>
    </lineage>
</organism>
<reference evidence="2 3" key="1">
    <citation type="journal article" date="2016" name="Genome Announc.">
        <title>Complete Genome and Plasmid Sequences for Rhodococcus fascians D188 and Draft Sequences for Rhodococcus Isolates PBTS 1 and PBTS 2.</title>
        <authorList>
            <person name="Stamler R.A."/>
            <person name="Vereecke D."/>
            <person name="Zhang Y."/>
            <person name="Schilkey F."/>
            <person name="Devitt N."/>
            <person name="Randall J.J."/>
        </authorList>
    </citation>
    <scope>NUCLEOTIDE SEQUENCE [LARGE SCALE GENOMIC DNA]</scope>
    <source>
        <strain evidence="2 3">PBTS2</strain>
    </source>
</reference>
<dbReference type="PATRIC" id="fig|1653479.3.peg.2251"/>
<dbReference type="PANTHER" id="PTHR41386:SF1">
    <property type="entry name" value="MEMBRANE PROTEIN"/>
    <property type="match status" value="1"/>
</dbReference>
<dbReference type="PANTHER" id="PTHR41386">
    <property type="entry name" value="INTEGRAL MEMBRANE PROTEIN-RELATED"/>
    <property type="match status" value="1"/>
</dbReference>
<evidence type="ECO:0008006" key="4">
    <source>
        <dbReference type="Google" id="ProtNLM"/>
    </source>
</evidence>
<evidence type="ECO:0000313" key="3">
    <source>
        <dbReference type="Proteomes" id="UP000076038"/>
    </source>
</evidence>